<reference evidence="1" key="1">
    <citation type="submission" date="2021-02" db="EMBL/GenBank/DDBJ databases">
        <authorList>
            <person name="Nowell W R."/>
        </authorList>
    </citation>
    <scope>NUCLEOTIDE SEQUENCE</scope>
</reference>
<evidence type="ECO:0000313" key="1">
    <source>
        <dbReference type="EMBL" id="CAF1361526.1"/>
    </source>
</evidence>
<accession>A0A815I1N9</accession>
<comment type="caution">
    <text evidence="1">The sequence shown here is derived from an EMBL/GenBank/DDBJ whole genome shotgun (WGS) entry which is preliminary data.</text>
</comment>
<dbReference type="EMBL" id="CAJOAY010000821">
    <property type="protein sequence ID" value="CAF3741112.1"/>
    <property type="molecule type" value="Genomic_DNA"/>
</dbReference>
<dbReference type="EMBL" id="CAJNOG010000804">
    <property type="protein sequence ID" value="CAF1361526.1"/>
    <property type="molecule type" value="Genomic_DNA"/>
</dbReference>
<dbReference type="EMBL" id="CAJNON010001369">
    <property type="protein sequence ID" value="CAF1456663.1"/>
    <property type="molecule type" value="Genomic_DNA"/>
</dbReference>
<name>A0A815I1N9_9BILA</name>
<evidence type="ECO:0000313" key="2">
    <source>
        <dbReference type="EMBL" id="CAF1456663.1"/>
    </source>
</evidence>
<sequence length="96" mass="11003">MAESIRTHILLYERLPRTMIPEAVFSELPVKTPRNPAGKCPKLPPDIKKLNEFLIARDQLIENQVNPSDRQFSLAAGLAMILYQSRFFRFTQDDGS</sequence>
<proteinExistence type="predicted"/>
<dbReference type="EMBL" id="CAJOAZ010001736">
    <property type="protein sequence ID" value="CAF3850283.1"/>
    <property type="molecule type" value="Genomic_DNA"/>
</dbReference>
<dbReference type="AlphaFoldDB" id="A0A815I1N9"/>
<dbReference type="Proteomes" id="UP000663844">
    <property type="component" value="Unassembled WGS sequence"/>
</dbReference>
<protein>
    <submittedName>
        <fullName evidence="1">Uncharacterized protein</fullName>
    </submittedName>
</protein>
<evidence type="ECO:0000313" key="4">
    <source>
        <dbReference type="EMBL" id="CAF3850283.1"/>
    </source>
</evidence>
<evidence type="ECO:0000313" key="3">
    <source>
        <dbReference type="EMBL" id="CAF3741112.1"/>
    </source>
</evidence>
<dbReference type="Proteomes" id="UP000663891">
    <property type="component" value="Unassembled WGS sequence"/>
</dbReference>
<dbReference type="Proteomes" id="UP000663881">
    <property type="component" value="Unassembled WGS sequence"/>
</dbReference>
<organism evidence="1 5">
    <name type="scientific">Adineta steineri</name>
    <dbReference type="NCBI Taxonomy" id="433720"/>
    <lineage>
        <taxon>Eukaryota</taxon>
        <taxon>Metazoa</taxon>
        <taxon>Spiralia</taxon>
        <taxon>Gnathifera</taxon>
        <taxon>Rotifera</taxon>
        <taxon>Eurotatoria</taxon>
        <taxon>Bdelloidea</taxon>
        <taxon>Adinetida</taxon>
        <taxon>Adinetidae</taxon>
        <taxon>Adineta</taxon>
    </lineage>
</organism>
<evidence type="ECO:0000313" key="5">
    <source>
        <dbReference type="Proteomes" id="UP000663845"/>
    </source>
</evidence>
<gene>
    <name evidence="1" type="ORF">JYZ213_LOCUS35608</name>
    <name evidence="3" type="ORF">OKA104_LOCUS15104</name>
    <name evidence="4" type="ORF">OXD698_LOCUS21236</name>
    <name evidence="2" type="ORF">VCS650_LOCUS39794</name>
</gene>
<dbReference type="Proteomes" id="UP000663845">
    <property type="component" value="Unassembled WGS sequence"/>
</dbReference>